<dbReference type="OrthoDB" id="1838853at2"/>
<dbReference type="Pfam" id="PF25425">
    <property type="entry name" value="YfjL_N"/>
    <property type="match status" value="1"/>
</dbReference>
<dbReference type="AlphaFoldDB" id="A0A4R1QVS4"/>
<dbReference type="STRING" id="1650663.GCA_001486665_02127"/>
<organism evidence="3 4">
    <name type="scientific">Allofournierella massiliensis</name>
    <dbReference type="NCBI Taxonomy" id="1650663"/>
    <lineage>
        <taxon>Bacteria</taxon>
        <taxon>Bacillati</taxon>
        <taxon>Bacillota</taxon>
        <taxon>Clostridia</taxon>
        <taxon>Eubacteriales</taxon>
        <taxon>Oscillospiraceae</taxon>
        <taxon>Allofournierella</taxon>
    </lineage>
</organism>
<dbReference type="Proteomes" id="UP000295184">
    <property type="component" value="Unassembled WGS sequence"/>
</dbReference>
<proteinExistence type="predicted"/>
<evidence type="ECO:0000313" key="4">
    <source>
        <dbReference type="Proteomes" id="UP000295184"/>
    </source>
</evidence>
<dbReference type="InterPro" id="IPR057359">
    <property type="entry name" value="YfjL_N"/>
</dbReference>
<name>A0A4R1QVS4_9FIRM</name>
<evidence type="ECO:0000259" key="2">
    <source>
        <dbReference type="Pfam" id="PF25425"/>
    </source>
</evidence>
<gene>
    <name evidence="3" type="ORF">EDD77_11038</name>
</gene>
<evidence type="ECO:0000256" key="1">
    <source>
        <dbReference type="SAM" id="MobiDB-lite"/>
    </source>
</evidence>
<dbReference type="RefSeq" id="WP_058965154.1">
    <property type="nucleotide sequence ID" value="NZ_CABKVM010000017.1"/>
</dbReference>
<dbReference type="EMBL" id="SLUM01000010">
    <property type="protein sequence ID" value="TCL57363.1"/>
    <property type="molecule type" value="Genomic_DNA"/>
</dbReference>
<sequence>MNKIKWPALPKIRQTPLTRIAAALLALVLIAGLVLVVERQVGNPISARWTVHTINDALQAKYPGEGYVVGNARYTCADGKRRYVCPVYQTGEEDVGFSAYVSSGQVYTNRALTVDSGLNTSNRLRNELADQLDTNRLCRDLKGRSPYETTLTFYPEDNDRVFDSQNPLFRVGMEFSADSLPLPTVLYTGFHSADREPPEVTLEKAASYLVALKQAAANQGLAFDYYSATVYGRNITWLLLDVPTEAIPDQLPDETAAGEPQPAAEESAGETPAEGSFDALVALLQDRITQNGQTSPTVADASPANSARSLSDQRFALLYREDSCFQPL</sequence>
<feature type="domain" description="YfjL-like N-terminal" evidence="2">
    <location>
        <begin position="19"/>
        <end position="93"/>
    </location>
</feature>
<reference evidence="3 4" key="1">
    <citation type="submission" date="2019-03" db="EMBL/GenBank/DDBJ databases">
        <title>Genomic Encyclopedia of Type Strains, Phase IV (KMG-IV): sequencing the most valuable type-strain genomes for metagenomic binning, comparative biology and taxonomic classification.</title>
        <authorList>
            <person name="Goeker M."/>
        </authorList>
    </citation>
    <scope>NUCLEOTIDE SEQUENCE [LARGE SCALE GENOMIC DNA]</scope>
    <source>
        <strain evidence="3 4">DSM 100451</strain>
    </source>
</reference>
<evidence type="ECO:0000313" key="3">
    <source>
        <dbReference type="EMBL" id="TCL57363.1"/>
    </source>
</evidence>
<feature type="region of interest" description="Disordered" evidence="1">
    <location>
        <begin position="249"/>
        <end position="272"/>
    </location>
</feature>
<accession>A0A4R1QVS4</accession>
<protein>
    <recommendedName>
        <fullName evidence="2">YfjL-like N-terminal domain-containing protein</fullName>
    </recommendedName>
</protein>
<comment type="caution">
    <text evidence="3">The sequence shown here is derived from an EMBL/GenBank/DDBJ whole genome shotgun (WGS) entry which is preliminary data.</text>
</comment>